<comment type="caution">
    <text evidence="2">The sequence shown here is derived from an EMBL/GenBank/DDBJ whole genome shotgun (WGS) entry which is preliminary data.</text>
</comment>
<name>D2ZTN2_NEIM2</name>
<proteinExistence type="predicted"/>
<sequence>MGFSNYPLFLNYPFEVFMAQQKELPWIAEARKYIGLTEIPGKNHNPTILNWLHGLKAWWKDDETPWCGVFAAHCLRVGNRDIPKDWMRAKEYAFCGKRLTNPAYGCLVVFTRQGGGHVGFVVGKDKAGNLLVLGGNQGNRVSIAAFPTSRVAAYVWPSVGGAPLDPAPERYNLPLGGAAMSRSEA</sequence>
<dbReference type="AlphaFoldDB" id="D2ZTN2"/>
<reference evidence="2 3" key="1">
    <citation type="submission" date="2009-10" db="EMBL/GenBank/DDBJ databases">
        <authorList>
            <person name="Weinstock G."/>
            <person name="Sodergren E."/>
            <person name="Clifton S."/>
            <person name="Fulton L."/>
            <person name="Fulton B."/>
            <person name="Courtney L."/>
            <person name="Fronick C."/>
            <person name="Harrison M."/>
            <person name="Strong C."/>
            <person name="Farmer C."/>
            <person name="Delahaunty K."/>
            <person name="Markovic C."/>
            <person name="Hall O."/>
            <person name="Minx P."/>
            <person name="Tomlinson C."/>
            <person name="Mitreva M."/>
            <person name="Nelson J."/>
            <person name="Hou S."/>
            <person name="Wollam A."/>
            <person name="Pepin K.H."/>
            <person name="Johnson M."/>
            <person name="Bhonagiri V."/>
            <person name="Nash W.E."/>
            <person name="Warren W."/>
            <person name="Chinwalla A."/>
            <person name="Mardis E.R."/>
            <person name="Wilson R.K."/>
        </authorList>
    </citation>
    <scope>NUCLEOTIDE SEQUENCE [LARGE SCALE GENOMIC DNA]</scope>
    <source>
        <strain evidence="3">ATCC 25996 / DSM 4631 / NCTC 10774 / M26</strain>
    </source>
</reference>
<dbReference type="Proteomes" id="UP000003344">
    <property type="component" value="Unassembled WGS sequence"/>
</dbReference>
<evidence type="ECO:0000313" key="2">
    <source>
        <dbReference type="EMBL" id="EFC89552.1"/>
    </source>
</evidence>
<dbReference type="InterPro" id="IPR038765">
    <property type="entry name" value="Papain-like_cys_pep_sf"/>
</dbReference>
<accession>D2ZTN2</accession>
<dbReference type="InterPro" id="IPR013423">
    <property type="entry name" value="CHP02594"/>
</dbReference>
<dbReference type="InterPro" id="IPR007921">
    <property type="entry name" value="CHAP_dom"/>
</dbReference>
<dbReference type="SUPFAM" id="SSF54001">
    <property type="entry name" value="Cysteine proteinases"/>
    <property type="match status" value="1"/>
</dbReference>
<dbReference type="STRING" id="546266.NEIMUCOT_03968"/>
<feature type="domain" description="Peptidase C51" evidence="1">
    <location>
        <begin position="60"/>
        <end position="136"/>
    </location>
</feature>
<dbReference type="NCBIfam" id="TIGR02594">
    <property type="entry name" value="TIGR02594 family protein"/>
    <property type="match status" value="1"/>
</dbReference>
<protein>
    <submittedName>
        <fullName evidence="2">TIGR02594 family protein</fullName>
    </submittedName>
</protein>
<dbReference type="eggNOG" id="COG3409">
    <property type="taxonomic scope" value="Bacteria"/>
</dbReference>
<dbReference type="Pfam" id="PF05257">
    <property type="entry name" value="CHAP"/>
    <property type="match status" value="1"/>
</dbReference>
<evidence type="ECO:0000313" key="3">
    <source>
        <dbReference type="Proteomes" id="UP000003344"/>
    </source>
</evidence>
<evidence type="ECO:0000259" key="1">
    <source>
        <dbReference type="Pfam" id="PF05257"/>
    </source>
</evidence>
<organism evidence="2 3">
    <name type="scientific">Neisseria mucosa (strain ATCC 25996 / DSM 4631 / NCTC 10774 / M26)</name>
    <dbReference type="NCBI Taxonomy" id="546266"/>
    <lineage>
        <taxon>Bacteria</taxon>
        <taxon>Pseudomonadati</taxon>
        <taxon>Pseudomonadota</taxon>
        <taxon>Betaproteobacteria</taxon>
        <taxon>Neisseriales</taxon>
        <taxon>Neisseriaceae</taxon>
        <taxon>Neisseria</taxon>
    </lineage>
</organism>
<dbReference type="EMBL" id="ACDX02000002">
    <property type="protein sequence ID" value="EFC89552.1"/>
    <property type="molecule type" value="Genomic_DNA"/>
</dbReference>
<gene>
    <name evidence="2" type="ORF">NEIMUCOT_03968</name>
</gene>